<sequence>MNDSGETDESRLSRRTVLRAASGTVTLSVAGSGRVGASGAATATRGETQALFDRRCPDATLQPSMGYCADSSTAGCTDDHPETVELQRAVRTSLETRYPDVGALVDAGFKPYFDVLGGGEGWSHWLSPEHIGDEGVVDPERPEAVLVDNHSWRSIGVMFIATRNGERVEPPTIYDADGTVSDGDEHGGSGHGNGHGKPPADDPTRCAPWHYHAGAPGRFAWWFYQQVYEREYADGDVTVDTDAEFPCRTPCMMHVWIVDHPEGVYAHDGPPPEYRERPPADDPGFETDAEPGEDDLGWDVLPEEVVPDRRPDSFAHLSPLSNRR</sequence>
<reference evidence="3" key="1">
    <citation type="submission" date="2016-10" db="EMBL/GenBank/DDBJ databases">
        <authorList>
            <person name="Varghese N."/>
            <person name="Submissions S."/>
        </authorList>
    </citation>
    <scope>NUCLEOTIDE SEQUENCE [LARGE SCALE GENOMIC DNA]</scope>
    <source>
        <strain evidence="3">DSM 13078</strain>
    </source>
</reference>
<dbReference type="InterPro" id="IPR006311">
    <property type="entry name" value="TAT_signal"/>
</dbReference>
<accession>A0A1I1D360</accession>
<feature type="compositionally biased region" description="Acidic residues" evidence="1">
    <location>
        <begin position="283"/>
        <end position="297"/>
    </location>
</feature>
<dbReference type="OrthoDB" id="160599at2157"/>
<evidence type="ECO:0000313" key="3">
    <source>
        <dbReference type="Proteomes" id="UP000199161"/>
    </source>
</evidence>
<dbReference type="AlphaFoldDB" id="A0A1I1D360"/>
<dbReference type="EMBL" id="FOKW01000001">
    <property type="protein sequence ID" value="SFB68812.1"/>
    <property type="molecule type" value="Genomic_DNA"/>
</dbReference>
<evidence type="ECO:0000256" key="1">
    <source>
        <dbReference type="SAM" id="MobiDB-lite"/>
    </source>
</evidence>
<gene>
    <name evidence="2" type="ORF">SAMN05444422_101185</name>
</gene>
<proteinExistence type="predicted"/>
<name>A0A1I1D360_NATHA</name>
<protein>
    <submittedName>
        <fullName evidence="2">Uncharacterized protein</fullName>
    </submittedName>
</protein>
<evidence type="ECO:0000313" key="2">
    <source>
        <dbReference type="EMBL" id="SFB68812.1"/>
    </source>
</evidence>
<feature type="region of interest" description="Disordered" evidence="1">
    <location>
        <begin position="176"/>
        <end position="201"/>
    </location>
</feature>
<dbReference type="Proteomes" id="UP000199161">
    <property type="component" value="Unassembled WGS sequence"/>
</dbReference>
<dbReference type="PROSITE" id="PS51318">
    <property type="entry name" value="TAT"/>
    <property type="match status" value="1"/>
</dbReference>
<dbReference type="RefSeq" id="WP_089784557.1">
    <property type="nucleotide sequence ID" value="NZ_FOKW01000001.1"/>
</dbReference>
<keyword evidence="3" id="KW-1185">Reference proteome</keyword>
<organism evidence="2 3">
    <name type="scientific">Natronobacterium haloterrestre</name>
    <name type="common">Halobiforma haloterrestris</name>
    <dbReference type="NCBI Taxonomy" id="148448"/>
    <lineage>
        <taxon>Archaea</taxon>
        <taxon>Methanobacteriati</taxon>
        <taxon>Methanobacteriota</taxon>
        <taxon>Stenosarchaea group</taxon>
        <taxon>Halobacteria</taxon>
        <taxon>Halobacteriales</taxon>
        <taxon>Natrialbaceae</taxon>
        <taxon>Natronobacterium</taxon>
    </lineage>
</organism>
<feature type="region of interest" description="Disordered" evidence="1">
    <location>
        <begin position="267"/>
        <end position="324"/>
    </location>
</feature>